<comment type="caution">
    <text evidence="2">The sequence shown here is derived from an EMBL/GenBank/DDBJ whole genome shotgun (WGS) entry which is preliminary data.</text>
</comment>
<keyword evidence="1" id="KW-1133">Transmembrane helix</keyword>
<evidence type="ECO:0000313" key="2">
    <source>
        <dbReference type="EMBL" id="MDP9828898.1"/>
    </source>
</evidence>
<reference evidence="2 3" key="1">
    <citation type="submission" date="2023-07" db="EMBL/GenBank/DDBJ databases">
        <title>Sequencing the genomes of 1000 actinobacteria strains.</title>
        <authorList>
            <person name="Klenk H.-P."/>
        </authorList>
    </citation>
    <scope>NUCLEOTIDE SEQUENCE [LARGE SCALE GENOMIC DNA]</scope>
    <source>
        <strain evidence="2 3">DSM 44388</strain>
    </source>
</reference>
<sequence length="148" mass="16649">MDLYPVCVAGVDLVVEIPRKKPGRFLRDGEPLPRDRWDNWILTDAEGTVHRPEIGFSLWHRSPTVELPDEGKQVAVLRPLPTAAGTGLMAALVLGFLSGAGLVWVIAAEFVTFWVLRRMRPGPLRVVVTTLVWVPVVLALVMRFRSWW</sequence>
<dbReference type="Proteomes" id="UP001235712">
    <property type="component" value="Unassembled WGS sequence"/>
</dbReference>
<keyword evidence="1" id="KW-0812">Transmembrane</keyword>
<keyword evidence="3" id="KW-1185">Reference proteome</keyword>
<organism evidence="2 3">
    <name type="scientific">Kineosporia succinea</name>
    <dbReference type="NCBI Taxonomy" id="84632"/>
    <lineage>
        <taxon>Bacteria</taxon>
        <taxon>Bacillati</taxon>
        <taxon>Actinomycetota</taxon>
        <taxon>Actinomycetes</taxon>
        <taxon>Kineosporiales</taxon>
        <taxon>Kineosporiaceae</taxon>
        <taxon>Kineosporia</taxon>
    </lineage>
</organism>
<evidence type="ECO:0000313" key="3">
    <source>
        <dbReference type="Proteomes" id="UP001235712"/>
    </source>
</evidence>
<feature type="transmembrane region" description="Helical" evidence="1">
    <location>
        <begin position="123"/>
        <end position="142"/>
    </location>
</feature>
<dbReference type="EMBL" id="JAUSQZ010000001">
    <property type="protein sequence ID" value="MDP9828898.1"/>
    <property type="molecule type" value="Genomic_DNA"/>
</dbReference>
<evidence type="ECO:0000256" key="1">
    <source>
        <dbReference type="SAM" id="Phobius"/>
    </source>
</evidence>
<name>A0ABT9P863_9ACTN</name>
<accession>A0ABT9P863</accession>
<feature type="transmembrane region" description="Helical" evidence="1">
    <location>
        <begin position="88"/>
        <end position="116"/>
    </location>
</feature>
<protein>
    <submittedName>
        <fullName evidence="2">Uncharacterized protein</fullName>
    </submittedName>
</protein>
<proteinExistence type="predicted"/>
<keyword evidence="1" id="KW-0472">Membrane</keyword>
<gene>
    <name evidence="2" type="ORF">J2S57_004647</name>
</gene>
<dbReference type="RefSeq" id="WP_307246560.1">
    <property type="nucleotide sequence ID" value="NZ_JAUSQZ010000001.1"/>
</dbReference>